<keyword evidence="5" id="KW-0597">Phosphoprotein</keyword>
<evidence type="ECO:0000259" key="11">
    <source>
        <dbReference type="Pfam" id="PF07989"/>
    </source>
</evidence>
<sequence length="1800" mass="207679">LPDVAEDKVSPTRARTMKDYENQITDLKKENFNLKLRIYFLEERMQQKFDGPTEEIYKINIELKVEIESLKRDLQEREKLLIKASKAVESLAQGGDAEIQRVKEEAQKKMQEMEEILTSRINFLEENLKAAQEDVEKAIAMTEEEKALRIAAEQKLSSVTSAPAKDLGVITGAEKDRLIEQLNLSLKSKEAIIQHLEKSRSGSCDGNLPAENIKELTIALRHEKDSEIEAIRMELKNERNSFEKMIQSLQEELQERENELAVEKKNGLKRDKTIQGLTVALKAKEKENEELGSEIEDLNASLAKAREATHKAHIQKFKGAEDYQALLMEKETLLAELRSENLTKDAENRKLQRRIKRTDQELNDLNLEREKMEKELDEAQLQKSRSDKTINDLRNQLEKLHGEMTEKEKAAEHHYNILLSESNQKLQSQELVIKQLTDIVNQKDLLLQKLDGTVKEKDVELQELLNKYKNLLRANEELELKNEGLVKEKCAAQSQQSIIKIVRELEENKEAEYEKLILALRKEQNIYSTLVKTFKESDSINSLQTELNNIFMLRKQLEDDILANRNLQKVLEDQIKDMKNQQDETLSFCGDQTSYMSICLGERDHLSLQIDHLSPEELKKKVTDLLLMVKDLQSINQELKKKHLGLCTTDSQGKESLKILDQNECLETTEEPAMRSEGGDNDRKMQNSRFSERVSQMTPSDYSESFCKDRHYRNPNKPQIEHDTTGKHFGTIGMSEHETEENLLTSLLRENKTSVLESTQEQTRIVNELLDHLNTTEQECSSEDIEKKDEKDLRQMIIQLRAELKHFKQVNKFLKQQVELKSTFDGKEKLYPDAMPQINKDIELLKVELKDAATQTMTLESNVMRFEHEGEKGASEEKPKYSRLNAEREHQQENVYKKGEHHERHFFKRRANETDSAYLPKKSRLPVLLKSSRPLRNVPLNSCVQKSDSKLQWHSRAPYEGLKAWEVPNKQFQPQTNGELLLNESVTENLQEEPAQESTAMRGFSSIPLISQVIRVCFQCDWVNLNSVVDKVSRSAKYEKLNVNIQHSLEEINEEFYSMEHEGIGSATAYSGSKCPCSHKLSVTSTDALDDCEVIDDIEELKQRIKNMKSELEKYRMFVFRLQTSDQLLLSGVSNVVLSDTALPVEAHVTQVRDTAMQEIKTFSSVHQLMNYEIHTENRNSESSRAPDAWTTQNLKELLSTDEAELEKKQIANMHLDEGYHLQNKLRETSPSKYDSLVHSQARELSFQRQQIKEIRGGCVAYHQHLTSLIKAFEELLQASDVDYYVAEGFREQLNQSGLLFEKLERKFLYGEAIGTEVTILYELAQRDNEKNTTMYQQLKDESPIPSALHSLSDFDLSEKSSLGSPEHRRDLEGQHGTLALLPNEFPPELLMEHLQEIRILRQRLEYSIKTNERLRKQLERQVTYKELDQGSANIFIHGSEQHNSLTSEIHFLRKQNQVLNAMLAKGSRDKQKENEKLRESLSKKNAIIEHLHEDYECIKKENERLQKQIGQKEDDIRYLTCQVYSSRNELNRLQTEIDLKQHQVCENEKLLQSLRTEIKVYENLEEARRKRTENLCKCPATSRNICEQKHGHCILLAKTGTHSASRDDLDCTSHCSSASSSSTACTPRLVPGHRMWADKNGRHVLGLIEDYNALRKQISEGQQVLSEMEISLGEVTGMKLQESGIKVPDQASLHSFSANIHTVQQILEEAARLLKLLWRVSLPLKAVHGTTHGTQDEGMKAEIFRLRKKLSEQEKKLHSTVKRLHSTNQLKENMEKVIIDQLVLTHDVLKKARGNLEVS</sequence>
<reference evidence="13 14" key="1">
    <citation type="submission" date="2014-04" db="EMBL/GenBank/DDBJ databases">
        <title>Genome evolution of avian class.</title>
        <authorList>
            <person name="Zhang G."/>
            <person name="Li C."/>
        </authorList>
    </citation>
    <scope>NUCLEOTIDE SEQUENCE [LARGE SCALE GENOMIC DNA]</scope>
    <source>
        <strain evidence="13">BGI_N306</strain>
    </source>
</reference>
<dbReference type="InterPro" id="IPR042791">
    <property type="entry name" value="CDK5RAP2"/>
</dbReference>
<dbReference type="GO" id="GO:0035371">
    <property type="term" value="C:microtubule plus-end"/>
    <property type="evidence" value="ECO:0007669"/>
    <property type="project" value="TreeGrafter"/>
</dbReference>
<feature type="domain" description="Centrosomin N-terminal motif 1" evidence="11">
    <location>
        <begin position="16"/>
        <end position="89"/>
    </location>
</feature>
<dbReference type="EMBL" id="KK734888">
    <property type="protein sequence ID" value="KFR11351.1"/>
    <property type="molecule type" value="Genomic_DNA"/>
</dbReference>
<evidence type="ECO:0000256" key="9">
    <source>
        <dbReference type="SAM" id="Coils"/>
    </source>
</evidence>
<feature type="coiled-coil region" evidence="9">
    <location>
        <begin position="17"/>
        <end position="145"/>
    </location>
</feature>
<dbReference type="GO" id="GO:0008017">
    <property type="term" value="F:microtubule binding"/>
    <property type="evidence" value="ECO:0007669"/>
    <property type="project" value="TreeGrafter"/>
</dbReference>
<dbReference type="GO" id="GO:0007099">
    <property type="term" value="P:centriole replication"/>
    <property type="evidence" value="ECO:0007669"/>
    <property type="project" value="TreeGrafter"/>
</dbReference>
<keyword evidence="7" id="KW-0333">Golgi apparatus</keyword>
<dbReference type="PANTHER" id="PTHR46930:SF1">
    <property type="entry name" value="CDK5 REGULATORY SUBUNIT-ASSOCIATED PROTEIN 2"/>
    <property type="match status" value="1"/>
</dbReference>
<evidence type="ECO:0000256" key="10">
    <source>
        <dbReference type="SAM" id="MobiDB-lite"/>
    </source>
</evidence>
<evidence type="ECO:0000256" key="6">
    <source>
        <dbReference type="ARBA" id="ARBA00022860"/>
    </source>
</evidence>
<dbReference type="Pfam" id="PF23246">
    <property type="entry name" value="CC_CDK5RAP2"/>
    <property type="match status" value="1"/>
</dbReference>
<gene>
    <name evidence="13" type="ORF">N306_07868</name>
</gene>
<keyword evidence="4" id="KW-0963">Cytoplasm</keyword>
<dbReference type="Pfam" id="PF07989">
    <property type="entry name" value="Cnn_1N"/>
    <property type="match status" value="1"/>
</dbReference>
<keyword evidence="8" id="KW-0206">Cytoskeleton</keyword>
<feature type="domain" description="CDK5 regulatory subunit-associated protein 2/Myomegalin coiled coil" evidence="12">
    <location>
        <begin position="457"/>
        <end position="576"/>
    </location>
</feature>
<feature type="compositionally biased region" description="Polar residues" evidence="10">
    <location>
        <begin position="687"/>
        <end position="703"/>
    </location>
</feature>
<keyword evidence="6" id="KW-0112">Calmodulin-binding</keyword>
<feature type="non-terminal residue" evidence="13">
    <location>
        <position position="1"/>
    </location>
</feature>
<dbReference type="GO" id="GO:0001578">
    <property type="term" value="P:microtubule bundle formation"/>
    <property type="evidence" value="ECO:0007669"/>
    <property type="project" value="TreeGrafter"/>
</dbReference>
<dbReference type="STRING" id="30419.A0A091XDJ4"/>
<evidence type="ECO:0000256" key="5">
    <source>
        <dbReference type="ARBA" id="ARBA00022553"/>
    </source>
</evidence>
<feature type="compositionally biased region" description="Basic and acidic residues" evidence="10">
    <location>
        <begin position="672"/>
        <end position="685"/>
    </location>
</feature>
<evidence type="ECO:0000259" key="12">
    <source>
        <dbReference type="Pfam" id="PF23246"/>
    </source>
</evidence>
<evidence type="ECO:0000313" key="14">
    <source>
        <dbReference type="Proteomes" id="UP000053605"/>
    </source>
</evidence>
<dbReference type="GO" id="GO:0097431">
    <property type="term" value="C:mitotic spindle pole"/>
    <property type="evidence" value="ECO:0007669"/>
    <property type="project" value="TreeGrafter"/>
</dbReference>
<proteinExistence type="predicted"/>
<feature type="coiled-coil region" evidence="9">
    <location>
        <begin position="1489"/>
        <end position="1523"/>
    </location>
</feature>
<keyword evidence="14" id="KW-1185">Reference proteome</keyword>
<feature type="non-terminal residue" evidence="13">
    <location>
        <position position="1800"/>
    </location>
</feature>
<evidence type="ECO:0000256" key="4">
    <source>
        <dbReference type="ARBA" id="ARBA00022490"/>
    </source>
</evidence>
<dbReference type="GO" id="GO:0005794">
    <property type="term" value="C:Golgi apparatus"/>
    <property type="evidence" value="ECO:0007669"/>
    <property type="project" value="UniProtKB-SubCell"/>
</dbReference>
<protein>
    <recommendedName>
        <fullName evidence="3">CDK5 regulatory subunit-associated protein 2</fullName>
    </recommendedName>
</protein>
<dbReference type="GO" id="GO:0043015">
    <property type="term" value="F:gamma-tubulin binding"/>
    <property type="evidence" value="ECO:0007669"/>
    <property type="project" value="TreeGrafter"/>
</dbReference>
<dbReference type="GO" id="GO:0007059">
    <property type="term" value="P:chromosome segregation"/>
    <property type="evidence" value="ECO:0007669"/>
    <property type="project" value="TreeGrafter"/>
</dbReference>
<dbReference type="PANTHER" id="PTHR46930">
    <property type="entry name" value="CDK5 REGULATORY SUBUNIT-ASSOCIATED PROTEIN 2"/>
    <property type="match status" value="1"/>
</dbReference>
<evidence type="ECO:0000313" key="13">
    <source>
        <dbReference type="EMBL" id="KFR11351.1"/>
    </source>
</evidence>
<dbReference type="GO" id="GO:0000132">
    <property type="term" value="P:establishment of mitotic spindle orientation"/>
    <property type="evidence" value="ECO:0007669"/>
    <property type="project" value="TreeGrafter"/>
</dbReference>
<dbReference type="GO" id="GO:0005516">
    <property type="term" value="F:calmodulin binding"/>
    <property type="evidence" value="ECO:0007669"/>
    <property type="project" value="UniProtKB-KW"/>
</dbReference>
<feature type="coiled-coil region" evidence="9">
    <location>
        <begin position="232"/>
        <end position="410"/>
    </location>
</feature>
<evidence type="ECO:0000256" key="3">
    <source>
        <dbReference type="ARBA" id="ARBA00020479"/>
    </source>
</evidence>
<dbReference type="InterPro" id="IPR012943">
    <property type="entry name" value="Cnn_1N"/>
</dbReference>
<feature type="coiled-coil region" evidence="9">
    <location>
        <begin position="447"/>
        <end position="584"/>
    </location>
</feature>
<dbReference type="InterPro" id="IPR056273">
    <property type="entry name" value="CDK5RAP2_MYOME_CC"/>
</dbReference>
<comment type="subcellular location">
    <subcellularLocation>
        <location evidence="1">Cytoplasm</location>
        <location evidence="1">Cytoskeleton</location>
    </subcellularLocation>
    <subcellularLocation>
        <location evidence="2">Golgi apparatus</location>
    </subcellularLocation>
</comment>
<evidence type="ECO:0000256" key="1">
    <source>
        <dbReference type="ARBA" id="ARBA00004245"/>
    </source>
</evidence>
<dbReference type="Proteomes" id="UP000053605">
    <property type="component" value="Unassembled WGS sequence"/>
</dbReference>
<accession>A0A091XDJ4</accession>
<evidence type="ECO:0000256" key="7">
    <source>
        <dbReference type="ARBA" id="ARBA00023034"/>
    </source>
</evidence>
<feature type="region of interest" description="Disordered" evidence="10">
    <location>
        <begin position="666"/>
        <end position="706"/>
    </location>
</feature>
<dbReference type="GO" id="GO:0046600">
    <property type="term" value="P:negative regulation of centriole replication"/>
    <property type="evidence" value="ECO:0007669"/>
    <property type="project" value="TreeGrafter"/>
</dbReference>
<dbReference type="PhylomeDB" id="A0A091XDJ4"/>
<name>A0A091XDJ4_OPIHO</name>
<dbReference type="GO" id="GO:0000242">
    <property type="term" value="C:pericentriolar material"/>
    <property type="evidence" value="ECO:0007669"/>
    <property type="project" value="TreeGrafter"/>
</dbReference>
<evidence type="ECO:0000256" key="8">
    <source>
        <dbReference type="ARBA" id="ARBA00023212"/>
    </source>
</evidence>
<keyword evidence="9" id="KW-0175">Coiled coil</keyword>
<dbReference type="GO" id="GO:0090266">
    <property type="term" value="P:regulation of mitotic cell cycle spindle assembly checkpoint"/>
    <property type="evidence" value="ECO:0007669"/>
    <property type="project" value="TreeGrafter"/>
</dbReference>
<evidence type="ECO:0000256" key="2">
    <source>
        <dbReference type="ARBA" id="ARBA00004555"/>
    </source>
</evidence>
<organism evidence="13 14">
    <name type="scientific">Opisthocomus hoazin</name>
    <name type="common">Hoatzin</name>
    <name type="synonym">Phasianus hoazin</name>
    <dbReference type="NCBI Taxonomy" id="30419"/>
    <lineage>
        <taxon>Eukaryota</taxon>
        <taxon>Metazoa</taxon>
        <taxon>Chordata</taxon>
        <taxon>Craniata</taxon>
        <taxon>Vertebrata</taxon>
        <taxon>Euteleostomi</taxon>
        <taxon>Archelosauria</taxon>
        <taxon>Archosauria</taxon>
        <taxon>Dinosauria</taxon>
        <taxon>Saurischia</taxon>
        <taxon>Theropoda</taxon>
        <taxon>Coelurosauria</taxon>
        <taxon>Aves</taxon>
        <taxon>Neognathae</taxon>
        <taxon>Neoaves</taxon>
        <taxon>Opisthocomiformes</taxon>
        <taxon>Opisthocomidae</taxon>
        <taxon>Opisthocomus</taxon>
    </lineage>
</organism>